<sequence length="197" mass="22564">MTQNANQMRKIRVVQPDEYGVYRDENGNASALDGMIINVSNEDVEAILEMVDKSDFWSSSYTPMKIYLRTSTTKIDAINYPLNNSIAWIRKTMEELQLKVDHIQWIIQRQQEDKTKGEEAIKSFVGTWFKMSKEDVDTCFPTSIRELDEWTGSWAKLPRSSISWNGAANLKRSGSAQLAGFRIDLGATWQLRLLTST</sequence>
<keyword evidence="2" id="KW-1185">Reference proteome</keyword>
<dbReference type="Proteomes" id="UP000266723">
    <property type="component" value="Unassembled WGS sequence"/>
</dbReference>
<organism evidence="1 2">
    <name type="scientific">Brassica cretica</name>
    <name type="common">Mustard</name>
    <dbReference type="NCBI Taxonomy" id="69181"/>
    <lineage>
        <taxon>Eukaryota</taxon>
        <taxon>Viridiplantae</taxon>
        <taxon>Streptophyta</taxon>
        <taxon>Embryophyta</taxon>
        <taxon>Tracheophyta</taxon>
        <taxon>Spermatophyta</taxon>
        <taxon>Magnoliopsida</taxon>
        <taxon>eudicotyledons</taxon>
        <taxon>Gunneridae</taxon>
        <taxon>Pentapetalae</taxon>
        <taxon>rosids</taxon>
        <taxon>malvids</taxon>
        <taxon>Brassicales</taxon>
        <taxon>Brassicaceae</taxon>
        <taxon>Brassiceae</taxon>
        <taxon>Brassica</taxon>
    </lineage>
</organism>
<protein>
    <submittedName>
        <fullName evidence="1">Uncharacterized protein</fullName>
    </submittedName>
</protein>
<accession>A0ABQ7CBU1</accession>
<proteinExistence type="predicted"/>
<evidence type="ECO:0000313" key="2">
    <source>
        <dbReference type="Proteomes" id="UP000266723"/>
    </source>
</evidence>
<name>A0ABQ7CBU1_BRACR</name>
<reference evidence="1 2" key="1">
    <citation type="journal article" date="2020" name="BMC Genomics">
        <title>Intraspecific diversification of the crop wild relative Brassica cretica Lam. using demographic model selection.</title>
        <authorList>
            <person name="Kioukis A."/>
            <person name="Michalopoulou V.A."/>
            <person name="Briers L."/>
            <person name="Pirintsos S."/>
            <person name="Studholme D.J."/>
            <person name="Pavlidis P."/>
            <person name="Sarris P.F."/>
        </authorList>
    </citation>
    <scope>NUCLEOTIDE SEQUENCE [LARGE SCALE GENOMIC DNA]</scope>
    <source>
        <strain evidence="2">cv. PFS-1207/04</strain>
    </source>
</reference>
<dbReference type="EMBL" id="QGKV02000832">
    <property type="protein sequence ID" value="KAF3549319.1"/>
    <property type="molecule type" value="Genomic_DNA"/>
</dbReference>
<gene>
    <name evidence="1" type="ORF">DY000_02007257</name>
</gene>
<comment type="caution">
    <text evidence="1">The sequence shown here is derived from an EMBL/GenBank/DDBJ whole genome shotgun (WGS) entry which is preliminary data.</text>
</comment>
<evidence type="ECO:0000313" key="1">
    <source>
        <dbReference type="EMBL" id="KAF3549319.1"/>
    </source>
</evidence>